<sequence length="231" mass="25665">MKSNSLPYVAMVVVQILYAGATITIKIAITNGLNQLVYVVYRHLISTLVFCLFALLFERKDRASLSFAVIVKIFVLSSLGSTIHLNGVSYGLAYTPATVSSALNCLTPAFTFLIAFLLRMEKVNIRSYKGQAKVLGTLICIAGTLVVTFWRGGVELKGLVSRPLIELKAPQGHVKQNWVKGATLISASKLSWSLWLIFQLRLFATDYFAKNFTTNWFQILFTMFAFDSAKS</sequence>
<feature type="transmembrane region" description="Helical" evidence="6">
    <location>
        <begin position="130"/>
        <end position="150"/>
    </location>
</feature>
<reference evidence="8 9" key="1">
    <citation type="submission" date="2019-05" db="EMBL/GenBank/DDBJ databases">
        <title>Mikania micrantha, genome provides insights into the molecular mechanism of rapid growth.</title>
        <authorList>
            <person name="Liu B."/>
        </authorList>
    </citation>
    <scope>NUCLEOTIDE SEQUENCE [LARGE SCALE GENOMIC DNA]</scope>
    <source>
        <strain evidence="8">NLD-2019</strain>
        <tissue evidence="8">Leaf</tissue>
    </source>
</reference>
<evidence type="ECO:0000313" key="8">
    <source>
        <dbReference type="EMBL" id="KAD7477131.1"/>
    </source>
</evidence>
<dbReference type="Pfam" id="PF00892">
    <property type="entry name" value="EamA"/>
    <property type="match status" value="1"/>
</dbReference>
<comment type="similarity">
    <text evidence="2 6">Belongs to the drug/metabolite transporter (DMT) superfamily. Plant drug/metabolite exporter (P-DME) (TC 2.A.7.4) family.</text>
</comment>
<feature type="transmembrane region" description="Helical" evidence="6">
    <location>
        <begin position="64"/>
        <end position="85"/>
    </location>
</feature>
<dbReference type="Proteomes" id="UP000326396">
    <property type="component" value="Linkage Group LG1"/>
</dbReference>
<evidence type="ECO:0000256" key="2">
    <source>
        <dbReference type="ARBA" id="ARBA00007635"/>
    </source>
</evidence>
<dbReference type="AlphaFoldDB" id="A0A5N6PZK8"/>
<dbReference type="GO" id="GO:0016020">
    <property type="term" value="C:membrane"/>
    <property type="evidence" value="ECO:0007669"/>
    <property type="project" value="UniProtKB-SubCell"/>
</dbReference>
<dbReference type="SUPFAM" id="SSF103481">
    <property type="entry name" value="Multidrug resistance efflux transporter EmrE"/>
    <property type="match status" value="1"/>
</dbReference>
<dbReference type="EMBL" id="SZYD01000001">
    <property type="protein sequence ID" value="KAD7477131.1"/>
    <property type="molecule type" value="Genomic_DNA"/>
</dbReference>
<name>A0A5N6PZK8_9ASTR</name>
<feature type="transmembrane region" description="Helical" evidence="6">
    <location>
        <begin position="97"/>
        <end position="118"/>
    </location>
</feature>
<dbReference type="GO" id="GO:0022857">
    <property type="term" value="F:transmembrane transporter activity"/>
    <property type="evidence" value="ECO:0007669"/>
    <property type="project" value="InterPro"/>
</dbReference>
<comment type="subcellular location">
    <subcellularLocation>
        <location evidence="1 6">Membrane</location>
        <topology evidence="1 6">Multi-pass membrane protein</topology>
    </subcellularLocation>
</comment>
<feature type="domain" description="EamA" evidence="7">
    <location>
        <begin position="8"/>
        <end position="148"/>
    </location>
</feature>
<keyword evidence="4 6" id="KW-1133">Transmembrane helix</keyword>
<proteinExistence type="inferred from homology"/>
<evidence type="ECO:0000313" key="9">
    <source>
        <dbReference type="Proteomes" id="UP000326396"/>
    </source>
</evidence>
<keyword evidence="5 6" id="KW-0472">Membrane</keyword>
<evidence type="ECO:0000256" key="3">
    <source>
        <dbReference type="ARBA" id="ARBA00022692"/>
    </source>
</evidence>
<protein>
    <recommendedName>
        <fullName evidence="6">WAT1-related protein</fullName>
    </recommendedName>
</protein>
<feature type="transmembrane region" description="Helical" evidence="6">
    <location>
        <begin position="35"/>
        <end position="57"/>
    </location>
</feature>
<accession>A0A5N6PZK8</accession>
<keyword evidence="3 6" id="KW-0812">Transmembrane</keyword>
<dbReference type="PANTHER" id="PTHR31218">
    <property type="entry name" value="WAT1-RELATED PROTEIN"/>
    <property type="match status" value="1"/>
</dbReference>
<evidence type="ECO:0000256" key="1">
    <source>
        <dbReference type="ARBA" id="ARBA00004141"/>
    </source>
</evidence>
<organism evidence="8 9">
    <name type="scientific">Mikania micrantha</name>
    <name type="common">bitter vine</name>
    <dbReference type="NCBI Taxonomy" id="192012"/>
    <lineage>
        <taxon>Eukaryota</taxon>
        <taxon>Viridiplantae</taxon>
        <taxon>Streptophyta</taxon>
        <taxon>Embryophyta</taxon>
        <taxon>Tracheophyta</taxon>
        <taxon>Spermatophyta</taxon>
        <taxon>Magnoliopsida</taxon>
        <taxon>eudicotyledons</taxon>
        <taxon>Gunneridae</taxon>
        <taxon>Pentapetalae</taxon>
        <taxon>asterids</taxon>
        <taxon>campanulids</taxon>
        <taxon>Asterales</taxon>
        <taxon>Asteraceae</taxon>
        <taxon>Asteroideae</taxon>
        <taxon>Heliantheae alliance</taxon>
        <taxon>Eupatorieae</taxon>
        <taxon>Mikania</taxon>
    </lineage>
</organism>
<evidence type="ECO:0000259" key="7">
    <source>
        <dbReference type="Pfam" id="PF00892"/>
    </source>
</evidence>
<evidence type="ECO:0000256" key="5">
    <source>
        <dbReference type="ARBA" id="ARBA00023136"/>
    </source>
</evidence>
<gene>
    <name evidence="8" type="ORF">E3N88_00267</name>
</gene>
<dbReference type="InterPro" id="IPR030184">
    <property type="entry name" value="WAT1-related"/>
</dbReference>
<evidence type="ECO:0000256" key="4">
    <source>
        <dbReference type="ARBA" id="ARBA00022989"/>
    </source>
</evidence>
<dbReference type="InterPro" id="IPR000620">
    <property type="entry name" value="EamA_dom"/>
</dbReference>
<evidence type="ECO:0000256" key="6">
    <source>
        <dbReference type="RuleBase" id="RU363077"/>
    </source>
</evidence>
<comment type="caution">
    <text evidence="8">The sequence shown here is derived from an EMBL/GenBank/DDBJ whole genome shotgun (WGS) entry which is preliminary data.</text>
</comment>
<dbReference type="OrthoDB" id="1728340at2759"/>
<feature type="transmembrane region" description="Helical" evidence="6">
    <location>
        <begin position="7"/>
        <end position="29"/>
    </location>
</feature>
<keyword evidence="9" id="KW-1185">Reference proteome</keyword>
<dbReference type="InterPro" id="IPR037185">
    <property type="entry name" value="EmrE-like"/>
</dbReference>